<feature type="compositionally biased region" description="Polar residues" evidence="1">
    <location>
        <begin position="1"/>
        <end position="10"/>
    </location>
</feature>
<dbReference type="AlphaFoldDB" id="A0AA88IWJ4"/>
<name>A0AA88IWJ4_FICCA</name>
<gene>
    <name evidence="2" type="ORF">TIFTF001_028455</name>
</gene>
<organism evidence="2 3">
    <name type="scientific">Ficus carica</name>
    <name type="common">Common fig</name>
    <dbReference type="NCBI Taxonomy" id="3494"/>
    <lineage>
        <taxon>Eukaryota</taxon>
        <taxon>Viridiplantae</taxon>
        <taxon>Streptophyta</taxon>
        <taxon>Embryophyta</taxon>
        <taxon>Tracheophyta</taxon>
        <taxon>Spermatophyta</taxon>
        <taxon>Magnoliopsida</taxon>
        <taxon>eudicotyledons</taxon>
        <taxon>Gunneridae</taxon>
        <taxon>Pentapetalae</taxon>
        <taxon>rosids</taxon>
        <taxon>fabids</taxon>
        <taxon>Rosales</taxon>
        <taxon>Moraceae</taxon>
        <taxon>Ficeae</taxon>
        <taxon>Ficus</taxon>
    </lineage>
</organism>
<protein>
    <submittedName>
        <fullName evidence="2">Uncharacterized protein</fullName>
    </submittedName>
</protein>
<feature type="region of interest" description="Disordered" evidence="1">
    <location>
        <begin position="1"/>
        <end position="30"/>
    </location>
</feature>
<evidence type="ECO:0000313" key="2">
    <source>
        <dbReference type="EMBL" id="GMN59358.1"/>
    </source>
</evidence>
<evidence type="ECO:0000256" key="1">
    <source>
        <dbReference type="SAM" id="MobiDB-lite"/>
    </source>
</evidence>
<dbReference type="EMBL" id="BTGU01000086">
    <property type="protein sequence ID" value="GMN59358.1"/>
    <property type="molecule type" value="Genomic_DNA"/>
</dbReference>
<comment type="caution">
    <text evidence="2">The sequence shown here is derived from an EMBL/GenBank/DDBJ whole genome shotgun (WGS) entry which is preliminary data.</text>
</comment>
<dbReference type="Proteomes" id="UP001187192">
    <property type="component" value="Unassembled WGS sequence"/>
</dbReference>
<dbReference type="Gramene" id="FCD_00023390-RA">
    <property type="protein sequence ID" value="FCD_00023390-RA:cds"/>
    <property type="gene ID" value="FCD_00023390"/>
</dbReference>
<evidence type="ECO:0000313" key="3">
    <source>
        <dbReference type="Proteomes" id="UP001187192"/>
    </source>
</evidence>
<proteinExistence type="predicted"/>
<reference evidence="2" key="1">
    <citation type="submission" date="2023-07" db="EMBL/GenBank/DDBJ databases">
        <title>draft genome sequence of fig (Ficus carica).</title>
        <authorList>
            <person name="Takahashi T."/>
            <person name="Nishimura K."/>
        </authorList>
    </citation>
    <scope>NUCLEOTIDE SEQUENCE</scope>
</reference>
<accession>A0AA88IWJ4</accession>
<sequence>MAITKRTGNMNVVDERPADLNEDQANGFEGRGAYDLDLTQAVRVLMEKQRITEETQRQMMQEWGKIAEKIVIEQEAQSE</sequence>
<keyword evidence="3" id="KW-1185">Reference proteome</keyword>